<dbReference type="PANTHER" id="PTHR24403:SF109">
    <property type="entry name" value="ZINC FINGER PROTEIN 845-LIKE"/>
    <property type="match status" value="1"/>
</dbReference>
<keyword evidence="5" id="KW-0862">Zinc</keyword>
<dbReference type="SUPFAM" id="SSF57667">
    <property type="entry name" value="beta-beta-alpha zinc fingers"/>
    <property type="match status" value="1"/>
</dbReference>
<evidence type="ECO:0000256" key="5">
    <source>
        <dbReference type="ARBA" id="ARBA00022833"/>
    </source>
</evidence>
<protein>
    <recommendedName>
        <fullName evidence="11">C2H2-type domain-containing protein</fullName>
    </recommendedName>
</protein>
<evidence type="ECO:0000256" key="1">
    <source>
        <dbReference type="ARBA" id="ARBA00004123"/>
    </source>
</evidence>
<dbReference type="Pfam" id="PF13909">
    <property type="entry name" value="zf-H2C2_5"/>
    <property type="match status" value="1"/>
</dbReference>
<organism evidence="12 13">
    <name type="scientific">Petrolisthes cinctipes</name>
    <name type="common">Flat porcelain crab</name>
    <dbReference type="NCBI Taxonomy" id="88211"/>
    <lineage>
        <taxon>Eukaryota</taxon>
        <taxon>Metazoa</taxon>
        <taxon>Ecdysozoa</taxon>
        <taxon>Arthropoda</taxon>
        <taxon>Crustacea</taxon>
        <taxon>Multicrustacea</taxon>
        <taxon>Malacostraca</taxon>
        <taxon>Eumalacostraca</taxon>
        <taxon>Eucarida</taxon>
        <taxon>Decapoda</taxon>
        <taxon>Pleocyemata</taxon>
        <taxon>Anomura</taxon>
        <taxon>Galatheoidea</taxon>
        <taxon>Porcellanidae</taxon>
        <taxon>Petrolisthes</taxon>
    </lineage>
</organism>
<dbReference type="InterPro" id="IPR036236">
    <property type="entry name" value="Znf_C2H2_sf"/>
</dbReference>
<evidence type="ECO:0000256" key="2">
    <source>
        <dbReference type="ARBA" id="ARBA00022723"/>
    </source>
</evidence>
<feature type="compositionally biased region" description="Polar residues" evidence="10">
    <location>
        <begin position="125"/>
        <end position="134"/>
    </location>
</feature>
<dbReference type="FunFam" id="3.30.160.60:FF:000130">
    <property type="entry name" value="Spalt-like transcription factor 4"/>
    <property type="match status" value="1"/>
</dbReference>
<dbReference type="Proteomes" id="UP001286313">
    <property type="component" value="Unassembled WGS sequence"/>
</dbReference>
<dbReference type="SMART" id="SM00355">
    <property type="entry name" value="ZnF_C2H2"/>
    <property type="match status" value="1"/>
</dbReference>
<dbReference type="InterPro" id="IPR050688">
    <property type="entry name" value="Zinc_finger/UBP_domain"/>
</dbReference>
<keyword evidence="6" id="KW-0805">Transcription regulation</keyword>
<gene>
    <name evidence="12" type="ORF">Pcinc_014489</name>
</gene>
<evidence type="ECO:0000256" key="4">
    <source>
        <dbReference type="ARBA" id="ARBA00022771"/>
    </source>
</evidence>
<dbReference type="InterPro" id="IPR013087">
    <property type="entry name" value="Znf_C2H2_type"/>
</dbReference>
<evidence type="ECO:0000313" key="13">
    <source>
        <dbReference type="Proteomes" id="UP001286313"/>
    </source>
</evidence>
<comment type="subcellular location">
    <subcellularLocation>
        <location evidence="1">Nucleus</location>
    </subcellularLocation>
</comment>
<evidence type="ECO:0000256" key="9">
    <source>
        <dbReference type="PROSITE-ProRule" id="PRU00042"/>
    </source>
</evidence>
<evidence type="ECO:0000259" key="11">
    <source>
        <dbReference type="PROSITE" id="PS50157"/>
    </source>
</evidence>
<proteinExistence type="predicted"/>
<feature type="region of interest" description="Disordered" evidence="10">
    <location>
        <begin position="81"/>
        <end position="134"/>
    </location>
</feature>
<dbReference type="PROSITE" id="PS50157">
    <property type="entry name" value="ZINC_FINGER_C2H2_2"/>
    <property type="match status" value="1"/>
</dbReference>
<dbReference type="PANTHER" id="PTHR24403">
    <property type="entry name" value="ZINC FINGER PROTEIN"/>
    <property type="match status" value="1"/>
</dbReference>
<keyword evidence="2" id="KW-0479">Metal-binding</keyword>
<dbReference type="Gene3D" id="3.30.160.60">
    <property type="entry name" value="Classic Zinc Finger"/>
    <property type="match status" value="1"/>
</dbReference>
<dbReference type="EMBL" id="JAWQEG010001264">
    <property type="protein sequence ID" value="KAK3881032.1"/>
    <property type="molecule type" value="Genomic_DNA"/>
</dbReference>
<evidence type="ECO:0000256" key="10">
    <source>
        <dbReference type="SAM" id="MobiDB-lite"/>
    </source>
</evidence>
<accession>A0AAE1KRQ0</accession>
<sequence>MDNHMLTHTGERPFQCALCTYRASQHGNLKRHIRAVHKPNLEESSSNSLSMSSHFSELGLGLTHHSQLDMATPQMRTGLNFDAGVQNMSHTSSEQPLSSHTSHEVDEDDPPFGLHLRLKAENEPNAPSCSEASL</sequence>
<evidence type="ECO:0000256" key="7">
    <source>
        <dbReference type="ARBA" id="ARBA00023163"/>
    </source>
</evidence>
<keyword evidence="7" id="KW-0804">Transcription</keyword>
<evidence type="ECO:0000256" key="3">
    <source>
        <dbReference type="ARBA" id="ARBA00022737"/>
    </source>
</evidence>
<keyword evidence="8" id="KW-0539">Nucleus</keyword>
<dbReference type="GO" id="GO:0045944">
    <property type="term" value="P:positive regulation of transcription by RNA polymerase II"/>
    <property type="evidence" value="ECO:0007669"/>
    <property type="project" value="TreeGrafter"/>
</dbReference>
<evidence type="ECO:0000313" key="12">
    <source>
        <dbReference type="EMBL" id="KAK3881032.1"/>
    </source>
</evidence>
<evidence type="ECO:0000256" key="8">
    <source>
        <dbReference type="ARBA" id="ARBA00023242"/>
    </source>
</evidence>
<keyword evidence="3" id="KW-0677">Repeat</keyword>
<name>A0AAE1KRQ0_PETCI</name>
<feature type="domain" description="C2H2-type" evidence="11">
    <location>
        <begin position="14"/>
        <end position="42"/>
    </location>
</feature>
<keyword evidence="13" id="KW-1185">Reference proteome</keyword>
<evidence type="ECO:0000256" key="6">
    <source>
        <dbReference type="ARBA" id="ARBA00023015"/>
    </source>
</evidence>
<dbReference type="GO" id="GO:0005634">
    <property type="term" value="C:nucleus"/>
    <property type="evidence" value="ECO:0007669"/>
    <property type="project" value="UniProtKB-SubCell"/>
</dbReference>
<dbReference type="AlphaFoldDB" id="A0AAE1KRQ0"/>
<comment type="caution">
    <text evidence="12">The sequence shown here is derived from an EMBL/GenBank/DDBJ whole genome shotgun (WGS) entry which is preliminary data.</text>
</comment>
<feature type="compositionally biased region" description="Polar residues" evidence="10">
    <location>
        <begin position="86"/>
        <end position="100"/>
    </location>
</feature>
<keyword evidence="4 9" id="KW-0863">Zinc-finger</keyword>
<dbReference type="GO" id="GO:0008270">
    <property type="term" value="F:zinc ion binding"/>
    <property type="evidence" value="ECO:0007669"/>
    <property type="project" value="UniProtKB-KW"/>
</dbReference>
<reference evidence="12" key="1">
    <citation type="submission" date="2023-10" db="EMBL/GenBank/DDBJ databases">
        <title>Genome assemblies of two species of porcelain crab, Petrolisthes cinctipes and Petrolisthes manimaculis (Anomura: Porcellanidae).</title>
        <authorList>
            <person name="Angst P."/>
        </authorList>
    </citation>
    <scope>NUCLEOTIDE SEQUENCE</scope>
    <source>
        <strain evidence="12">PB745_01</strain>
        <tissue evidence="12">Gill</tissue>
    </source>
</reference>